<accession>A0AAD7GIM3</accession>
<dbReference type="AlphaFoldDB" id="A0AAD7GIM3"/>
<protein>
    <submittedName>
        <fullName evidence="2">Uncharacterized protein</fullName>
    </submittedName>
</protein>
<organism evidence="2 3">
    <name type="scientific">Mycena rosella</name>
    <name type="common">Pink bonnet</name>
    <name type="synonym">Agaricus rosellus</name>
    <dbReference type="NCBI Taxonomy" id="1033263"/>
    <lineage>
        <taxon>Eukaryota</taxon>
        <taxon>Fungi</taxon>
        <taxon>Dikarya</taxon>
        <taxon>Basidiomycota</taxon>
        <taxon>Agaricomycotina</taxon>
        <taxon>Agaricomycetes</taxon>
        <taxon>Agaricomycetidae</taxon>
        <taxon>Agaricales</taxon>
        <taxon>Marasmiineae</taxon>
        <taxon>Mycenaceae</taxon>
        <taxon>Mycena</taxon>
    </lineage>
</organism>
<feature type="compositionally biased region" description="Basic and acidic residues" evidence="1">
    <location>
        <begin position="135"/>
        <end position="145"/>
    </location>
</feature>
<feature type="region of interest" description="Disordered" evidence="1">
    <location>
        <begin position="96"/>
        <end position="153"/>
    </location>
</feature>
<dbReference type="EMBL" id="JARKIE010000070">
    <property type="protein sequence ID" value="KAJ7689691.1"/>
    <property type="molecule type" value="Genomic_DNA"/>
</dbReference>
<feature type="compositionally biased region" description="Low complexity" evidence="1">
    <location>
        <begin position="46"/>
        <end position="55"/>
    </location>
</feature>
<reference evidence="2" key="1">
    <citation type="submission" date="2023-03" db="EMBL/GenBank/DDBJ databases">
        <title>Massive genome expansion in bonnet fungi (Mycena s.s.) driven by repeated elements and novel gene families across ecological guilds.</title>
        <authorList>
            <consortium name="Lawrence Berkeley National Laboratory"/>
            <person name="Harder C.B."/>
            <person name="Miyauchi S."/>
            <person name="Viragh M."/>
            <person name="Kuo A."/>
            <person name="Thoen E."/>
            <person name="Andreopoulos B."/>
            <person name="Lu D."/>
            <person name="Skrede I."/>
            <person name="Drula E."/>
            <person name="Henrissat B."/>
            <person name="Morin E."/>
            <person name="Kohler A."/>
            <person name="Barry K."/>
            <person name="LaButti K."/>
            <person name="Morin E."/>
            <person name="Salamov A."/>
            <person name="Lipzen A."/>
            <person name="Mereny Z."/>
            <person name="Hegedus B."/>
            <person name="Baldrian P."/>
            <person name="Stursova M."/>
            <person name="Weitz H."/>
            <person name="Taylor A."/>
            <person name="Grigoriev I.V."/>
            <person name="Nagy L.G."/>
            <person name="Martin F."/>
            <person name="Kauserud H."/>
        </authorList>
    </citation>
    <scope>NUCLEOTIDE SEQUENCE</scope>
    <source>
        <strain evidence="2">CBHHK067</strain>
    </source>
</reference>
<evidence type="ECO:0000313" key="3">
    <source>
        <dbReference type="Proteomes" id="UP001221757"/>
    </source>
</evidence>
<name>A0AAD7GIM3_MYCRO</name>
<comment type="caution">
    <text evidence="2">The sequence shown here is derived from an EMBL/GenBank/DDBJ whole genome shotgun (WGS) entry which is preliminary data.</text>
</comment>
<keyword evidence="3" id="KW-1185">Reference proteome</keyword>
<sequence length="500" mass="56801">MDPRFVPQLLHEASRALAEKILPDDHDYRDCLYERNRHRSPAQLHASSSTYASSSGGDHYAQDYGRDSKPRHRYQPSNKWDQWNDREYAREYPRDNYYPQAPYRGQSESLHQQQEYHRGGYRQCGGGYNGCGRAPQRDDRAHNREPGSQPADMLWTRTVYPPDIACTALDNARHPIYPDSGMDDASDPVTYYEIAPPVQYEDHKALQCEDPRGTARAAGRVLTYEQGQSALQWLNHGDRRTMYFIKHLTRQFCTDPTLPRMIGEVTILQYQTQGTVRYNAVVYGHHAARAKLTNQGCGGIIPDNGNAEMRDAPGIKPLMHPVHLGASATADSGNTVFLSEDNGEEKTPQPTVTGLTCAMEWYHQLPTARWPRGMRDENGALPTTDNAPPMARRRSGMMFSVRGTYLQYGLFQGDGGRVSKEEFLRAMPAVLDNIPGDQFMEEIKEKKEKWEEKVTGLWEDGEEPESWVKHNDYLTKDGTDIPDSIERPNSYPATIIGQPF</sequence>
<dbReference type="Proteomes" id="UP001221757">
    <property type="component" value="Unassembled WGS sequence"/>
</dbReference>
<gene>
    <name evidence="2" type="ORF">B0H17DRAFT_1202146</name>
</gene>
<feature type="region of interest" description="Disordered" evidence="1">
    <location>
        <begin position="39"/>
        <end position="78"/>
    </location>
</feature>
<proteinExistence type="predicted"/>
<evidence type="ECO:0000256" key="1">
    <source>
        <dbReference type="SAM" id="MobiDB-lite"/>
    </source>
</evidence>
<evidence type="ECO:0000313" key="2">
    <source>
        <dbReference type="EMBL" id="KAJ7689691.1"/>
    </source>
</evidence>